<dbReference type="Proteomes" id="UP000830055">
    <property type="component" value="Chromosome"/>
</dbReference>
<dbReference type="GO" id="GO:0005524">
    <property type="term" value="F:ATP binding"/>
    <property type="evidence" value="ECO:0007669"/>
    <property type="project" value="UniProtKB-KW"/>
</dbReference>
<keyword evidence="3 5" id="KW-0067">ATP-binding</keyword>
<dbReference type="InterPro" id="IPR017871">
    <property type="entry name" value="ABC_transporter-like_CS"/>
</dbReference>
<dbReference type="Pfam" id="PF00005">
    <property type="entry name" value="ABC_tran"/>
    <property type="match status" value="1"/>
</dbReference>
<dbReference type="InterPro" id="IPR017911">
    <property type="entry name" value="MacB-like_ATP-bd"/>
</dbReference>
<dbReference type="InterPro" id="IPR015854">
    <property type="entry name" value="ABC_transpr_LolD-like"/>
</dbReference>
<gene>
    <name evidence="5" type="ORF">DPPLL_33970</name>
</gene>
<feature type="domain" description="ABC transporter" evidence="4">
    <location>
        <begin position="9"/>
        <end position="230"/>
    </location>
</feature>
<dbReference type="PANTHER" id="PTHR24220">
    <property type="entry name" value="IMPORT ATP-BINDING PROTEIN"/>
    <property type="match status" value="1"/>
</dbReference>
<dbReference type="CDD" id="cd03255">
    <property type="entry name" value="ABC_MJ0796_LolCDE_FtsE"/>
    <property type="match status" value="1"/>
</dbReference>
<name>A0ABM7WDI8_9BACT</name>
<reference evidence="5 6" key="1">
    <citation type="submission" date="2022-01" db="EMBL/GenBank/DDBJ databases">
        <title>Desulfofustis limnae sp. nov., a novel mesophilic sulfate-reducing bacterium isolated from marsh soil.</title>
        <authorList>
            <person name="Watanabe M."/>
            <person name="Takahashi A."/>
            <person name="Kojima H."/>
            <person name="Fukui M."/>
        </authorList>
    </citation>
    <scope>NUCLEOTIDE SEQUENCE [LARGE SCALE GENOMIC DNA]</scope>
    <source>
        <strain evidence="5 6">PPLL</strain>
    </source>
</reference>
<dbReference type="SUPFAM" id="SSF52540">
    <property type="entry name" value="P-loop containing nucleoside triphosphate hydrolases"/>
    <property type="match status" value="1"/>
</dbReference>
<evidence type="ECO:0000256" key="2">
    <source>
        <dbReference type="ARBA" id="ARBA00022741"/>
    </source>
</evidence>
<organism evidence="5 6">
    <name type="scientific">Desulfofustis limnaeus</name>
    <dbReference type="NCBI Taxonomy" id="2740163"/>
    <lineage>
        <taxon>Bacteria</taxon>
        <taxon>Pseudomonadati</taxon>
        <taxon>Thermodesulfobacteriota</taxon>
        <taxon>Desulfobulbia</taxon>
        <taxon>Desulfobulbales</taxon>
        <taxon>Desulfocapsaceae</taxon>
        <taxon>Desulfofustis</taxon>
    </lineage>
</organism>
<dbReference type="PROSITE" id="PS00211">
    <property type="entry name" value="ABC_TRANSPORTER_1"/>
    <property type="match status" value="1"/>
</dbReference>
<protein>
    <submittedName>
        <fullName evidence="5">ABC transporter ATP-binding protein</fullName>
    </submittedName>
</protein>
<dbReference type="SMART" id="SM00382">
    <property type="entry name" value="AAA"/>
    <property type="match status" value="1"/>
</dbReference>
<keyword evidence="2" id="KW-0547">Nucleotide-binding</keyword>
<dbReference type="InterPro" id="IPR003439">
    <property type="entry name" value="ABC_transporter-like_ATP-bd"/>
</dbReference>
<dbReference type="PROSITE" id="PS50893">
    <property type="entry name" value="ABC_TRANSPORTER_2"/>
    <property type="match status" value="1"/>
</dbReference>
<accession>A0ABM7WDI8</accession>
<evidence type="ECO:0000313" key="5">
    <source>
        <dbReference type="EMBL" id="BDD89032.1"/>
    </source>
</evidence>
<evidence type="ECO:0000313" key="6">
    <source>
        <dbReference type="Proteomes" id="UP000830055"/>
    </source>
</evidence>
<keyword evidence="1" id="KW-0813">Transport</keyword>
<dbReference type="InterPro" id="IPR027417">
    <property type="entry name" value="P-loop_NTPase"/>
</dbReference>
<evidence type="ECO:0000259" key="4">
    <source>
        <dbReference type="PROSITE" id="PS50893"/>
    </source>
</evidence>
<keyword evidence="6" id="KW-1185">Reference proteome</keyword>
<dbReference type="Gene3D" id="3.40.50.300">
    <property type="entry name" value="P-loop containing nucleotide triphosphate hydrolases"/>
    <property type="match status" value="1"/>
</dbReference>
<dbReference type="InterPro" id="IPR003593">
    <property type="entry name" value="AAA+_ATPase"/>
</dbReference>
<dbReference type="EMBL" id="AP025516">
    <property type="protein sequence ID" value="BDD89032.1"/>
    <property type="molecule type" value="Genomic_DNA"/>
</dbReference>
<evidence type="ECO:0000256" key="1">
    <source>
        <dbReference type="ARBA" id="ARBA00022448"/>
    </source>
</evidence>
<evidence type="ECO:0000256" key="3">
    <source>
        <dbReference type="ARBA" id="ARBA00022840"/>
    </source>
</evidence>
<proteinExistence type="predicted"/>
<sequence length="230" mass="25738">MQRMTDSILESRHLTKQYRVGPRNLLVLDDVSLAFKRGEFAVITGKSGSGKTTLLSLLSCLDRPTSGQILLDGRDITALNEEELAPVRNQSIGFVFQSFHLIPSLNAIENVMFPAELRHDPAAEDKATRLLEQVGLYDRRYHFVQELSGGEKQRVAICRALINEPPLVFADEPTGNLDSTNSEEVLRLLLELQRERGVTLIMATHSPDIAARADRRVHLSDGRLAENNRL</sequence>